<name>A0A1G7ENM5_9SPHN</name>
<dbReference type="PROSITE" id="PS50005">
    <property type="entry name" value="TPR"/>
    <property type="match status" value="1"/>
</dbReference>
<gene>
    <name evidence="2" type="ORF">SAMN05216557_10133</name>
</gene>
<dbReference type="Proteomes" id="UP000323502">
    <property type="component" value="Unassembled WGS sequence"/>
</dbReference>
<proteinExistence type="predicted"/>
<accession>A0A1G7ENM5</accession>
<keyword evidence="3" id="KW-1185">Reference proteome</keyword>
<evidence type="ECO:0000313" key="2">
    <source>
        <dbReference type="EMBL" id="SDE65046.1"/>
    </source>
</evidence>
<dbReference type="Pfam" id="PF13432">
    <property type="entry name" value="TPR_16"/>
    <property type="match status" value="3"/>
</dbReference>
<evidence type="ECO:0000256" key="1">
    <source>
        <dbReference type="PROSITE-ProRule" id="PRU00339"/>
    </source>
</evidence>
<feature type="repeat" description="TPR" evidence="1">
    <location>
        <begin position="383"/>
        <end position="416"/>
    </location>
</feature>
<dbReference type="Gene3D" id="1.25.40.10">
    <property type="entry name" value="Tetratricopeptide repeat domain"/>
    <property type="match status" value="2"/>
</dbReference>
<organism evidence="2 3">
    <name type="scientific">Sphingomonas carotinifaciens</name>
    <dbReference type="NCBI Taxonomy" id="1166323"/>
    <lineage>
        <taxon>Bacteria</taxon>
        <taxon>Pseudomonadati</taxon>
        <taxon>Pseudomonadota</taxon>
        <taxon>Alphaproteobacteria</taxon>
        <taxon>Sphingomonadales</taxon>
        <taxon>Sphingomonadaceae</taxon>
        <taxon>Sphingomonas</taxon>
    </lineage>
</organism>
<dbReference type="SUPFAM" id="SSF48452">
    <property type="entry name" value="TPR-like"/>
    <property type="match status" value="1"/>
</dbReference>
<sequence>MEARTIRTCSRIIGIVLAFCPSVAFASADGGRDDLSAYLAARIAAAQGRPDAAAARFGEVLAGRPDDPVIAVRAYREALAAGDDALVRRAAAVLQRADVAPLDVALIAVADAARRNDPAALDAAATRLERGGLAILAPSLHGWAAFARGEDPNPILAATKDVVARRLSLETQVLLSIAAGRDDGGGARIAIEGAQSPLDIRIAAAQLLFHRHRRDAARALIAGSDPTLTAHRRGIGAKPTLAFGVSRLLARVGAEIAGQGPRSLAIALARASLSADPGYDRARLVLADALARDGSEAQALAVLDAVGRKSPFVEPAAASRIGLLDAMGKGGVALDLARARATARNASSRDWQVFADLLSEDGRFAEAAGWYARVVAAEPPVPWAAWMQYGSALDQAGQWAQAEPALARAVALAPDEPLALNYLGYARVMRGQDVAGATKLLETASRIAPNNPSITDSLGWAYHIAGQSHRAVPLLERAAAEEPANAEIAEHLGDVYWALGRRFEARYAWRAAALYAEAPDGERLVAKLARAPEG</sequence>
<reference evidence="2 3" key="1">
    <citation type="submission" date="2016-10" db="EMBL/GenBank/DDBJ databases">
        <authorList>
            <person name="Varghese N."/>
            <person name="Submissions S."/>
        </authorList>
    </citation>
    <scope>NUCLEOTIDE SEQUENCE [LARGE SCALE GENOMIC DNA]</scope>
    <source>
        <strain evidence="2 3">S7-754</strain>
    </source>
</reference>
<keyword evidence="1" id="KW-0802">TPR repeat</keyword>
<dbReference type="AlphaFoldDB" id="A0A1G7ENM5"/>
<evidence type="ECO:0000313" key="3">
    <source>
        <dbReference type="Proteomes" id="UP000323502"/>
    </source>
</evidence>
<protein>
    <submittedName>
        <fullName evidence="2">Tetratricopeptide repeat-containing protein</fullName>
    </submittedName>
</protein>
<dbReference type="RefSeq" id="WP_235903813.1">
    <property type="nucleotide sequence ID" value="NZ_FNBI01000001.1"/>
</dbReference>
<dbReference type="InterPro" id="IPR019734">
    <property type="entry name" value="TPR_rpt"/>
</dbReference>
<dbReference type="InterPro" id="IPR011990">
    <property type="entry name" value="TPR-like_helical_dom_sf"/>
</dbReference>
<dbReference type="EMBL" id="FNBI01000001">
    <property type="protein sequence ID" value="SDE65046.1"/>
    <property type="molecule type" value="Genomic_DNA"/>
</dbReference>